<evidence type="ECO:0000256" key="6">
    <source>
        <dbReference type="ARBA" id="ARBA00024695"/>
    </source>
</evidence>
<dbReference type="OrthoDB" id="441771at2759"/>
<protein>
    <recommendedName>
        <fullName evidence="10">Nop14-like protein</fullName>
    </recommendedName>
</protein>
<feature type="compositionally biased region" description="Acidic residues" evidence="7">
    <location>
        <begin position="369"/>
        <end position="381"/>
    </location>
</feature>
<feature type="compositionally biased region" description="Acidic residues" evidence="7">
    <location>
        <begin position="393"/>
        <end position="423"/>
    </location>
</feature>
<evidence type="ECO:0000256" key="4">
    <source>
        <dbReference type="ARBA" id="ARBA00022552"/>
    </source>
</evidence>
<evidence type="ECO:0000313" key="9">
    <source>
        <dbReference type="Proteomes" id="UP000054097"/>
    </source>
</evidence>
<dbReference type="PANTHER" id="PTHR23183">
    <property type="entry name" value="NOP14"/>
    <property type="match status" value="1"/>
</dbReference>
<reference evidence="8 9" key="1">
    <citation type="submission" date="2014-04" db="EMBL/GenBank/DDBJ databases">
        <authorList>
            <consortium name="DOE Joint Genome Institute"/>
            <person name="Kuo A."/>
            <person name="Zuccaro A."/>
            <person name="Kohler A."/>
            <person name="Nagy L.G."/>
            <person name="Floudas D."/>
            <person name="Copeland A."/>
            <person name="Barry K.W."/>
            <person name="Cichocki N."/>
            <person name="Veneault-Fourrey C."/>
            <person name="LaButti K."/>
            <person name="Lindquist E.A."/>
            <person name="Lipzen A."/>
            <person name="Lundell T."/>
            <person name="Morin E."/>
            <person name="Murat C."/>
            <person name="Sun H."/>
            <person name="Tunlid A."/>
            <person name="Henrissat B."/>
            <person name="Grigoriev I.V."/>
            <person name="Hibbett D.S."/>
            <person name="Martin F."/>
            <person name="Nordberg H.P."/>
            <person name="Cantor M.N."/>
            <person name="Hua S.X."/>
        </authorList>
    </citation>
    <scope>NUCLEOTIDE SEQUENCE [LARGE SCALE GENOMIC DNA]</scope>
    <source>
        <strain evidence="8 9">MAFF 305830</strain>
    </source>
</reference>
<feature type="compositionally biased region" description="Basic and acidic residues" evidence="7">
    <location>
        <begin position="228"/>
        <end position="251"/>
    </location>
</feature>
<feature type="region of interest" description="Disordered" evidence="7">
    <location>
        <begin position="310"/>
        <end position="478"/>
    </location>
</feature>
<dbReference type="GO" id="GO:0032040">
    <property type="term" value="C:small-subunit processome"/>
    <property type="evidence" value="ECO:0007669"/>
    <property type="project" value="InterPro"/>
</dbReference>
<feature type="compositionally biased region" description="Basic and acidic residues" evidence="7">
    <location>
        <begin position="898"/>
        <end position="911"/>
    </location>
</feature>
<evidence type="ECO:0000313" key="8">
    <source>
        <dbReference type="EMBL" id="KIM26787.1"/>
    </source>
</evidence>
<keyword evidence="4" id="KW-0698">rRNA processing</keyword>
<evidence type="ECO:0000256" key="7">
    <source>
        <dbReference type="SAM" id="MobiDB-lite"/>
    </source>
</evidence>
<feature type="region of interest" description="Disordered" evidence="7">
    <location>
        <begin position="1"/>
        <end position="46"/>
    </location>
</feature>
<accession>A0A0C2XCA1</accession>
<evidence type="ECO:0008006" key="10">
    <source>
        <dbReference type="Google" id="ProtNLM"/>
    </source>
</evidence>
<evidence type="ECO:0000256" key="3">
    <source>
        <dbReference type="ARBA" id="ARBA00022517"/>
    </source>
</evidence>
<feature type="compositionally biased region" description="Basic and acidic residues" evidence="7">
    <location>
        <begin position="310"/>
        <end position="340"/>
    </location>
</feature>
<dbReference type="HOGENOM" id="CLU_008874_0_0_1"/>
<feature type="compositionally biased region" description="Basic residues" evidence="7">
    <location>
        <begin position="912"/>
        <end position="921"/>
    </location>
</feature>
<feature type="region of interest" description="Disordered" evidence="7">
    <location>
        <begin position="851"/>
        <end position="921"/>
    </location>
</feature>
<comment type="subcellular location">
    <subcellularLocation>
        <location evidence="1">Nucleus</location>
        <location evidence="1">Nucleolus</location>
    </subcellularLocation>
</comment>
<sequence length="921" mass="103278">MGGSQLKQLKAAISTSGVSQSQGNSRKRKRGDSNGSGRGAVLEHRDKRAEKLREIHEKFNAFDIKVEKVKHDVGGRKLKGTMGKPGASKQAGLEQRKKTLLVEYEQRDKAGGVVDRRFGENDPSMSIEERMLARFTKERQRSNKGALYNLEDEDELTHYGQSLAKLDDFDNVGLGLDDDQEDNAGQIDSATVKAVHFKGFSDDEEENSDEEGPPRKKTKAEVMAEVIAKSKEHKYARQLQREQDESTRHALDNDFDSIRGILFSKPQSDPAPLPAAAPVSAIASDSKAPTNPAITGTTDKEYDLVVRELAMDKRAQPKDRTKTEEEIALEEKESLELAEKKRLKRMMGEQEDSDDEAGGKRKRSRGGDDLDDDFILEDDTFEGIGGGLKEGSESEEEAEDPDAEMDEDNEGDSDEDDEDDSENEQGSSEPDSDEDPEDYGPSDEGEEAEEGDPEDIAPPRPKKSKKPSAGKQTELPFTFPCPATHDDFLEIVEQVDDSLVGTVVERIRKLHHPSLHADNKFKLQAFSGVLLDHIIYSATLSPPSFVVIEALVPHLYALTKAYPIKSAEHFRSKLNLLQKNLTKGLQDPLETSSKTFPGLPELVFLRVLGSIWSTSDMKHAVVGLAHYLMGAYLGLGRVRDIKDIASGLTICSLFIQYEERSKRLVPEITNFMVQSLLLLFPVAYTSSKTVPGFFPILDFDILGSSLRFRRKHGGDASPKSPSLFNLLTESATGEQGKVDLMAFSLELIGRCADMYRPLDGFIELYDPILLILSDLPTKKLPPLLTQQVVRLKEKLSRLLKFARQERQPLLLQAHKPIPIATYIPKFDAHSSSYMRNRDPNAEREALTKLKAQHRKEKKGAMRELRKDNRFLAGVQQERQEAKDREYKARMSKAFAGLESERAEQRKEEKEKRREKRRSGKK</sequence>
<gene>
    <name evidence="8" type="ORF">M408DRAFT_16831</name>
</gene>
<feature type="region of interest" description="Disordered" evidence="7">
    <location>
        <begin position="75"/>
        <end position="94"/>
    </location>
</feature>
<feature type="region of interest" description="Disordered" evidence="7">
    <location>
        <begin position="198"/>
        <end position="251"/>
    </location>
</feature>
<dbReference type="InterPro" id="IPR007276">
    <property type="entry name" value="Nop14"/>
</dbReference>
<evidence type="ECO:0000256" key="5">
    <source>
        <dbReference type="ARBA" id="ARBA00023242"/>
    </source>
</evidence>
<feature type="compositionally biased region" description="Acidic residues" evidence="7">
    <location>
        <begin position="202"/>
        <end position="211"/>
    </location>
</feature>
<organism evidence="8 9">
    <name type="scientific">Serendipita vermifera MAFF 305830</name>
    <dbReference type="NCBI Taxonomy" id="933852"/>
    <lineage>
        <taxon>Eukaryota</taxon>
        <taxon>Fungi</taxon>
        <taxon>Dikarya</taxon>
        <taxon>Basidiomycota</taxon>
        <taxon>Agaricomycotina</taxon>
        <taxon>Agaricomycetes</taxon>
        <taxon>Sebacinales</taxon>
        <taxon>Serendipitaceae</taxon>
        <taxon>Serendipita</taxon>
    </lineage>
</organism>
<dbReference type="EMBL" id="KN824303">
    <property type="protein sequence ID" value="KIM26787.1"/>
    <property type="molecule type" value="Genomic_DNA"/>
</dbReference>
<feature type="compositionally biased region" description="Basic and acidic residues" evidence="7">
    <location>
        <begin position="858"/>
        <end position="869"/>
    </location>
</feature>
<evidence type="ECO:0000256" key="2">
    <source>
        <dbReference type="ARBA" id="ARBA00007466"/>
    </source>
</evidence>
<name>A0A0C2XCA1_SERVB</name>
<feature type="compositionally biased region" description="Basic and acidic residues" evidence="7">
    <location>
        <begin position="877"/>
        <end position="888"/>
    </location>
</feature>
<dbReference type="STRING" id="933852.A0A0C2XCA1"/>
<reference evidence="9" key="2">
    <citation type="submission" date="2015-01" db="EMBL/GenBank/DDBJ databases">
        <title>Evolutionary Origins and Diversification of the Mycorrhizal Mutualists.</title>
        <authorList>
            <consortium name="DOE Joint Genome Institute"/>
            <consortium name="Mycorrhizal Genomics Consortium"/>
            <person name="Kohler A."/>
            <person name="Kuo A."/>
            <person name="Nagy L.G."/>
            <person name="Floudas D."/>
            <person name="Copeland A."/>
            <person name="Barry K.W."/>
            <person name="Cichocki N."/>
            <person name="Veneault-Fourrey C."/>
            <person name="LaButti K."/>
            <person name="Lindquist E.A."/>
            <person name="Lipzen A."/>
            <person name="Lundell T."/>
            <person name="Morin E."/>
            <person name="Murat C."/>
            <person name="Riley R."/>
            <person name="Ohm R."/>
            <person name="Sun H."/>
            <person name="Tunlid A."/>
            <person name="Henrissat B."/>
            <person name="Grigoriev I.V."/>
            <person name="Hibbett D.S."/>
            <person name="Martin F."/>
        </authorList>
    </citation>
    <scope>NUCLEOTIDE SEQUENCE [LARGE SCALE GENOMIC DNA]</scope>
    <source>
        <strain evidence="9">MAFF 305830</strain>
    </source>
</reference>
<dbReference type="AlphaFoldDB" id="A0A0C2XCA1"/>
<keyword evidence="3" id="KW-0690">Ribosome biogenesis</keyword>
<proteinExistence type="inferred from homology"/>
<evidence type="ECO:0000256" key="1">
    <source>
        <dbReference type="ARBA" id="ARBA00004604"/>
    </source>
</evidence>
<keyword evidence="9" id="KW-1185">Reference proteome</keyword>
<dbReference type="Pfam" id="PF04147">
    <property type="entry name" value="Nop14"/>
    <property type="match status" value="1"/>
</dbReference>
<dbReference type="GO" id="GO:0030490">
    <property type="term" value="P:maturation of SSU-rRNA"/>
    <property type="evidence" value="ECO:0007669"/>
    <property type="project" value="TreeGrafter"/>
</dbReference>
<feature type="compositionally biased region" description="Polar residues" evidence="7">
    <location>
        <begin position="13"/>
        <end position="24"/>
    </location>
</feature>
<comment type="function">
    <text evidence="6">Involved in nucleolar processing of pre-18S ribosomal RNA. Has a role in the nuclear export of 40S pre-ribosomal subunit to the cytoplasm.</text>
</comment>
<dbReference type="PANTHER" id="PTHR23183:SF0">
    <property type="entry name" value="NUCLEOLAR PROTEIN 14"/>
    <property type="match status" value="1"/>
</dbReference>
<dbReference type="Proteomes" id="UP000054097">
    <property type="component" value="Unassembled WGS sequence"/>
</dbReference>
<keyword evidence="5" id="KW-0539">Nucleus</keyword>
<feature type="compositionally biased region" description="Acidic residues" evidence="7">
    <location>
        <begin position="430"/>
        <end position="455"/>
    </location>
</feature>
<dbReference type="GO" id="GO:0030692">
    <property type="term" value="C:Noc4p-Nop14p complex"/>
    <property type="evidence" value="ECO:0007669"/>
    <property type="project" value="TreeGrafter"/>
</dbReference>
<comment type="similarity">
    <text evidence="2">Belongs to the NOP14 family.</text>
</comment>